<dbReference type="SMART" id="SM00382">
    <property type="entry name" value="AAA"/>
    <property type="match status" value="1"/>
</dbReference>
<dbReference type="KEGG" id="cme:CYME_CME055C"/>
<comment type="similarity">
    <text evidence="3">In the C-terminal section; belongs to the peptidase M41 family.</text>
</comment>
<dbReference type="Pfam" id="PF17862">
    <property type="entry name" value="AAA_lid_3"/>
    <property type="match status" value="1"/>
</dbReference>
<dbReference type="PANTHER" id="PTHR43655">
    <property type="entry name" value="ATP-DEPENDENT PROTEASE"/>
    <property type="match status" value="1"/>
</dbReference>
<dbReference type="PROSITE" id="PS00674">
    <property type="entry name" value="AAA"/>
    <property type="match status" value="1"/>
</dbReference>
<evidence type="ECO:0000256" key="15">
    <source>
        <dbReference type="ARBA" id="ARBA00023136"/>
    </source>
</evidence>
<reference evidence="18 19" key="2">
    <citation type="journal article" date="2007" name="BMC Biol.">
        <title>A 100%-complete sequence reveals unusually simple genomic features in the hot-spring red alga Cyanidioschyzon merolae.</title>
        <authorList>
            <person name="Nozaki H."/>
            <person name="Takano H."/>
            <person name="Misumi O."/>
            <person name="Terasawa K."/>
            <person name="Matsuzaki M."/>
            <person name="Maruyama S."/>
            <person name="Nishida K."/>
            <person name="Yagisawa F."/>
            <person name="Yoshida Y."/>
            <person name="Fujiwara T."/>
            <person name="Takio S."/>
            <person name="Tamura K."/>
            <person name="Chung S.J."/>
            <person name="Nakamura S."/>
            <person name="Kuroiwa H."/>
            <person name="Tanaka K."/>
            <person name="Sato N."/>
            <person name="Kuroiwa T."/>
        </authorList>
    </citation>
    <scope>NUCLEOTIDE SEQUENCE [LARGE SCALE GENOMIC DNA]</scope>
    <source>
        <strain evidence="18 19">10D</strain>
    </source>
</reference>
<dbReference type="CDD" id="cd19501">
    <property type="entry name" value="RecA-like_FtsH"/>
    <property type="match status" value="1"/>
</dbReference>
<evidence type="ECO:0000256" key="7">
    <source>
        <dbReference type="ARBA" id="ARBA00022723"/>
    </source>
</evidence>
<keyword evidence="14" id="KW-0496">Mitochondrion</keyword>
<evidence type="ECO:0000256" key="2">
    <source>
        <dbReference type="ARBA" id="ARBA00004225"/>
    </source>
</evidence>
<dbReference type="MEROPS" id="M41.022"/>
<keyword evidence="19" id="KW-1185">Reference proteome</keyword>
<evidence type="ECO:0000256" key="14">
    <source>
        <dbReference type="ARBA" id="ARBA00023128"/>
    </source>
</evidence>
<protein>
    <submittedName>
        <fullName evidence="18">ATP-dependent Zn protease FtsH2</fullName>
    </submittedName>
</protein>
<dbReference type="InterPro" id="IPR041569">
    <property type="entry name" value="AAA_lid_3"/>
</dbReference>
<dbReference type="FunFam" id="1.20.58.760:FF:000003">
    <property type="entry name" value="AFG3-like AAA ATPase 2"/>
    <property type="match status" value="1"/>
</dbReference>
<dbReference type="Pfam" id="PF01434">
    <property type="entry name" value="Peptidase_M41"/>
    <property type="match status" value="1"/>
</dbReference>
<dbReference type="STRING" id="280699.M1V6X9"/>
<dbReference type="InterPro" id="IPR000642">
    <property type="entry name" value="Peptidase_M41"/>
</dbReference>
<dbReference type="GO" id="GO:0009535">
    <property type="term" value="C:chloroplast thylakoid membrane"/>
    <property type="evidence" value="ECO:0007669"/>
    <property type="project" value="TreeGrafter"/>
</dbReference>
<dbReference type="SUPFAM" id="SSF140990">
    <property type="entry name" value="FtsH protease domain-like"/>
    <property type="match status" value="1"/>
</dbReference>
<evidence type="ECO:0000256" key="1">
    <source>
        <dbReference type="ARBA" id="ARBA00001947"/>
    </source>
</evidence>
<reference evidence="18 19" key="1">
    <citation type="journal article" date="2004" name="Nature">
        <title>Genome sequence of the ultrasmall unicellular red alga Cyanidioschyzon merolae 10D.</title>
        <authorList>
            <person name="Matsuzaki M."/>
            <person name="Misumi O."/>
            <person name="Shin-i T."/>
            <person name="Maruyama S."/>
            <person name="Takahara M."/>
            <person name="Miyagishima S."/>
            <person name="Mori T."/>
            <person name="Nishida K."/>
            <person name="Yagisawa F."/>
            <person name="Nishida K."/>
            <person name="Yoshida Y."/>
            <person name="Nishimura Y."/>
            <person name="Nakao S."/>
            <person name="Kobayashi T."/>
            <person name="Momoyama Y."/>
            <person name="Higashiyama T."/>
            <person name="Minoda A."/>
            <person name="Sano M."/>
            <person name="Nomoto H."/>
            <person name="Oishi K."/>
            <person name="Hayashi H."/>
            <person name="Ohta F."/>
            <person name="Nishizaka S."/>
            <person name="Haga S."/>
            <person name="Miura S."/>
            <person name="Morishita T."/>
            <person name="Kabeya Y."/>
            <person name="Terasawa K."/>
            <person name="Suzuki Y."/>
            <person name="Ishii Y."/>
            <person name="Asakawa S."/>
            <person name="Takano H."/>
            <person name="Ohta N."/>
            <person name="Kuroiwa H."/>
            <person name="Tanaka K."/>
            <person name="Shimizu N."/>
            <person name="Sugano S."/>
            <person name="Sato N."/>
            <person name="Nozaki H."/>
            <person name="Ogasawara N."/>
            <person name="Kohara Y."/>
            <person name="Kuroiwa T."/>
        </authorList>
    </citation>
    <scope>NUCLEOTIDE SEQUENCE [LARGE SCALE GENOMIC DNA]</scope>
    <source>
        <strain evidence="18 19">10D</strain>
    </source>
</reference>
<evidence type="ECO:0000256" key="10">
    <source>
        <dbReference type="ARBA" id="ARBA00022833"/>
    </source>
</evidence>
<evidence type="ECO:0000313" key="19">
    <source>
        <dbReference type="Proteomes" id="UP000007014"/>
    </source>
</evidence>
<comment type="cofactor">
    <cofactor evidence="1">
        <name>Zn(2+)</name>
        <dbReference type="ChEBI" id="CHEBI:29105"/>
    </cofactor>
</comment>
<dbReference type="Gramene" id="CME055CT">
    <property type="protein sequence ID" value="CME055CT"/>
    <property type="gene ID" value="CME055C"/>
</dbReference>
<comment type="similarity">
    <text evidence="4">In the N-terminal section; belongs to the AAA ATPase family.</text>
</comment>
<dbReference type="Pfam" id="PF00004">
    <property type="entry name" value="AAA"/>
    <property type="match status" value="1"/>
</dbReference>
<evidence type="ECO:0000256" key="6">
    <source>
        <dbReference type="ARBA" id="ARBA00022692"/>
    </source>
</evidence>
<keyword evidence="15" id="KW-0472">Membrane</keyword>
<keyword evidence="9" id="KW-0378">Hydrolase</keyword>
<dbReference type="Gene3D" id="3.40.50.300">
    <property type="entry name" value="P-loop containing nucleotide triphosphate hydrolases"/>
    <property type="match status" value="1"/>
</dbReference>
<dbReference type="GO" id="GO:0004222">
    <property type="term" value="F:metalloendopeptidase activity"/>
    <property type="evidence" value="ECO:0007669"/>
    <property type="project" value="InterPro"/>
</dbReference>
<dbReference type="HAMAP" id="MF_01458">
    <property type="entry name" value="FtsH"/>
    <property type="match status" value="1"/>
</dbReference>
<organism evidence="18 19">
    <name type="scientific">Cyanidioschyzon merolae (strain NIES-3377 / 10D)</name>
    <name type="common">Unicellular red alga</name>
    <dbReference type="NCBI Taxonomy" id="280699"/>
    <lineage>
        <taxon>Eukaryota</taxon>
        <taxon>Rhodophyta</taxon>
        <taxon>Bangiophyceae</taxon>
        <taxon>Cyanidiales</taxon>
        <taxon>Cyanidiaceae</taxon>
        <taxon>Cyanidioschyzon</taxon>
    </lineage>
</organism>
<dbReference type="SUPFAM" id="SSF52540">
    <property type="entry name" value="P-loop containing nucleoside triphosphate hydrolases"/>
    <property type="match status" value="1"/>
</dbReference>
<dbReference type="GO" id="GO:0034982">
    <property type="term" value="P:mitochondrial protein processing"/>
    <property type="evidence" value="ECO:0007669"/>
    <property type="project" value="TreeGrafter"/>
</dbReference>
<evidence type="ECO:0000256" key="3">
    <source>
        <dbReference type="ARBA" id="ARBA00010044"/>
    </source>
</evidence>
<keyword evidence="10" id="KW-0862">Zinc</keyword>
<dbReference type="InterPro" id="IPR003960">
    <property type="entry name" value="ATPase_AAA_CS"/>
</dbReference>
<keyword evidence="13" id="KW-0482">Metalloprotease</keyword>
<dbReference type="GO" id="GO:0016887">
    <property type="term" value="F:ATP hydrolysis activity"/>
    <property type="evidence" value="ECO:0007669"/>
    <property type="project" value="InterPro"/>
</dbReference>
<dbReference type="InterPro" id="IPR005936">
    <property type="entry name" value="FtsH"/>
</dbReference>
<feature type="compositionally biased region" description="Basic and acidic residues" evidence="16">
    <location>
        <begin position="286"/>
        <end position="295"/>
    </location>
</feature>
<dbReference type="Proteomes" id="UP000007014">
    <property type="component" value="Chromosome 5"/>
</dbReference>
<evidence type="ECO:0000256" key="9">
    <source>
        <dbReference type="ARBA" id="ARBA00022801"/>
    </source>
</evidence>
<name>M1V6X9_CYAM1</name>
<dbReference type="InterPro" id="IPR003593">
    <property type="entry name" value="AAA+_ATPase"/>
</dbReference>
<proteinExistence type="inferred from homology"/>
<dbReference type="InterPro" id="IPR027417">
    <property type="entry name" value="P-loop_NTPase"/>
</dbReference>
<dbReference type="Pfam" id="PF06480">
    <property type="entry name" value="FtsH_ext"/>
    <property type="match status" value="1"/>
</dbReference>
<keyword evidence="11" id="KW-0067">ATP-binding</keyword>
<dbReference type="Gene3D" id="1.10.8.60">
    <property type="match status" value="1"/>
</dbReference>
<keyword evidence="8" id="KW-0547">Nucleotide-binding</keyword>
<dbReference type="GO" id="GO:0004176">
    <property type="term" value="F:ATP-dependent peptidase activity"/>
    <property type="evidence" value="ECO:0007669"/>
    <property type="project" value="InterPro"/>
</dbReference>
<keyword evidence="12" id="KW-1133">Transmembrane helix</keyword>
<feature type="region of interest" description="Disordered" evidence="16">
    <location>
        <begin position="96"/>
        <end position="153"/>
    </location>
</feature>
<dbReference type="PANTHER" id="PTHR43655:SF2">
    <property type="entry name" value="AFG3 LIKE MATRIX AAA PEPTIDASE SUBUNIT 2, ISOFORM A"/>
    <property type="match status" value="1"/>
</dbReference>
<dbReference type="InterPro" id="IPR011546">
    <property type="entry name" value="Pept_M41_FtsH_extracell"/>
</dbReference>
<evidence type="ECO:0000256" key="4">
    <source>
        <dbReference type="ARBA" id="ARBA00010550"/>
    </source>
</evidence>
<feature type="region of interest" description="Disordered" evidence="16">
    <location>
        <begin position="261"/>
        <end position="295"/>
    </location>
</feature>
<dbReference type="GO" id="GO:0005745">
    <property type="term" value="C:m-AAA complex"/>
    <property type="evidence" value="ECO:0007669"/>
    <property type="project" value="TreeGrafter"/>
</dbReference>
<keyword evidence="7" id="KW-0479">Metal-binding</keyword>
<dbReference type="GO" id="GO:0005524">
    <property type="term" value="F:ATP binding"/>
    <property type="evidence" value="ECO:0007669"/>
    <property type="project" value="UniProtKB-KW"/>
</dbReference>
<dbReference type="FunFam" id="1.10.8.60:FF:000019">
    <property type="entry name" value="AFG3-like AAA ATPase 2"/>
    <property type="match status" value="1"/>
</dbReference>
<feature type="region of interest" description="Disordered" evidence="16">
    <location>
        <begin position="865"/>
        <end position="920"/>
    </location>
</feature>
<evidence type="ECO:0000256" key="11">
    <source>
        <dbReference type="ARBA" id="ARBA00022840"/>
    </source>
</evidence>
<dbReference type="FunFam" id="3.40.50.300:FF:000001">
    <property type="entry name" value="ATP-dependent zinc metalloprotease FtsH"/>
    <property type="match status" value="1"/>
</dbReference>
<gene>
    <name evidence="18" type="ORF">CYME_CME055C</name>
</gene>
<keyword evidence="5 18" id="KW-0645">Protease</keyword>
<dbReference type="RefSeq" id="XP_005535570.1">
    <property type="nucleotide sequence ID" value="XM_005535513.1"/>
</dbReference>
<feature type="domain" description="AAA+ ATPase" evidence="17">
    <location>
        <begin position="435"/>
        <end position="575"/>
    </location>
</feature>
<dbReference type="InterPro" id="IPR003959">
    <property type="entry name" value="ATPase_AAA_core"/>
</dbReference>
<comment type="subcellular location">
    <subcellularLocation>
        <location evidence="2">Mitochondrion membrane</location>
        <topology evidence="2">Multi-pass membrane protein</topology>
    </subcellularLocation>
</comment>
<dbReference type="OrthoDB" id="1413014at2759"/>
<dbReference type="GeneID" id="16992754"/>
<evidence type="ECO:0000256" key="5">
    <source>
        <dbReference type="ARBA" id="ARBA00022670"/>
    </source>
</evidence>
<keyword evidence="6" id="KW-0812">Transmembrane</keyword>
<accession>M1V6X9</accession>
<dbReference type="EMBL" id="AP006487">
    <property type="protein sequence ID" value="BAM79284.1"/>
    <property type="molecule type" value="Genomic_DNA"/>
</dbReference>
<evidence type="ECO:0000256" key="8">
    <source>
        <dbReference type="ARBA" id="ARBA00022741"/>
    </source>
</evidence>
<dbReference type="OMA" id="ARQKGNF"/>
<sequence length="920" mass="100034">MKGYAPSSYRFLHYIVGRVGGSTGRRFCNWEWKALLTPGSAVQTPVLGRKSLPSCVALLSTYRGLIRSVACSEHLQQNAGILSGMLGYRGFGRFERGATPSRNAPEEDIHPGKQSTKSSSSSSGSTSDSKSQTNAQGENWKGRKPESNGGEPQQPFDIGWLFQLLLAGGIFYALNSGEGNDSSGSGTGMRREINFQQFVRDLLEPGLVDHLEIVNRQTAYVYVKQTYQGEPSKRSAGSRQTAEDVVLDTGVDQPQRDALWETSAQPQLTGEDYSGSESPPAAIRRPRGDGVSDSKRLNRPTVMYYFTLGSVESFERKLEQAEKSLGIDPIPVVYRSENAGMFGELLRLLPTLIILGLGYALFRNSFSALSGPGGAARNIFQVGKANPTVIKKGAKGSERVTFAEVAGLDEAKMEVMELVDFLRDPKKYKDLGAKIPKGALLVGPPGTGKTLLAKAVAGEADVPFFSMSGSDFIEMFVGIGPSRVRDLFAQARQNAPCIVFIDEIDAVGRARGRGGFGGGNDERENTLNALLVEMDGFSSQEGIVVLAGTNRVDILDKALLRPGRFDRRINIDKPDIKGRFEIYKVHLRKIRIASSAGGVENVAKRLAALTPGFSGADIANSCNEAALIAARANKDSVELADFESAIDRVIGGLEKKNLVVLPEEREIVAHHEAGHAVASWFTKHADPLLKVSIVPRGSAALGFAQYLPRDRFLQTREELEDFLVVALGGRAAEKLVFGRITTGAQDDLERVTRLVYAAITRFGMSKRVGTISFNTEMDSDAQFQKPFSEETAEIIDTEARTMVDKAYSRCEELLQAHLNELKALARLLLEKEVVREDDLIQILGSKPFRKAVDYDSIVSAFEKARAQRAPTGTDHNRSPSVSNDSRDGSGPTSHGSTNPDREDHPDNSDGIPPGLMPELA</sequence>
<evidence type="ECO:0000313" key="18">
    <source>
        <dbReference type="EMBL" id="BAM79284.1"/>
    </source>
</evidence>
<dbReference type="InterPro" id="IPR037219">
    <property type="entry name" value="Peptidase_M41-like"/>
</dbReference>
<dbReference type="HOGENOM" id="CLU_000688_23_2_1"/>
<dbReference type="Gene3D" id="1.20.58.760">
    <property type="entry name" value="Peptidase M41"/>
    <property type="match status" value="1"/>
</dbReference>
<dbReference type="eggNOG" id="KOG0731">
    <property type="taxonomic scope" value="Eukaryota"/>
</dbReference>
<dbReference type="InterPro" id="IPR050928">
    <property type="entry name" value="ATP-dep_Zn_Metalloprotease"/>
</dbReference>
<evidence type="ECO:0000259" key="17">
    <source>
        <dbReference type="SMART" id="SM00382"/>
    </source>
</evidence>
<evidence type="ECO:0000256" key="12">
    <source>
        <dbReference type="ARBA" id="ARBA00022989"/>
    </source>
</evidence>
<dbReference type="Gene3D" id="3.40.1690.20">
    <property type="match status" value="1"/>
</dbReference>
<dbReference type="GO" id="GO:0008270">
    <property type="term" value="F:zinc ion binding"/>
    <property type="evidence" value="ECO:0007669"/>
    <property type="project" value="InterPro"/>
</dbReference>
<evidence type="ECO:0000256" key="13">
    <source>
        <dbReference type="ARBA" id="ARBA00023049"/>
    </source>
</evidence>
<dbReference type="NCBIfam" id="TIGR01241">
    <property type="entry name" value="FtsH_fam"/>
    <property type="match status" value="1"/>
</dbReference>
<dbReference type="AlphaFoldDB" id="M1V6X9"/>
<evidence type="ECO:0000256" key="16">
    <source>
        <dbReference type="SAM" id="MobiDB-lite"/>
    </source>
</evidence>
<feature type="compositionally biased region" description="Low complexity" evidence="16">
    <location>
        <begin position="112"/>
        <end position="133"/>
    </location>
</feature>